<evidence type="ECO:0008006" key="4">
    <source>
        <dbReference type="Google" id="ProtNLM"/>
    </source>
</evidence>
<gene>
    <name evidence="2" type="ORF">IRJ18_07970</name>
</gene>
<keyword evidence="1" id="KW-0732">Signal</keyword>
<name>A0ABR9XFW8_9SPHI</name>
<sequence>MKKLIPITVITLALFLNSCGLKEVVGPNAEGGTTNSDSYQPVTKNSTWKYSIQVSGETALQTANITMTGDNKNINGTVFFKALETSGTDSSVGYFGRSGSTYFSYSDDDGYAVPYLDDTKAAGDTYKQPVVDPAAPSYVTAQYLLTILEKNITKTIGGKTYNNVIHTRSELQYSTNTSPFQTVDMSEYYVAKGIGLIEVDAFIGTTLIAKQTITSYNIK</sequence>
<comment type="caution">
    <text evidence="2">The sequence shown here is derived from an EMBL/GenBank/DDBJ whole genome shotgun (WGS) entry which is preliminary data.</text>
</comment>
<protein>
    <recommendedName>
        <fullName evidence="4">Lipoprotein</fullName>
    </recommendedName>
</protein>
<proteinExistence type="predicted"/>
<evidence type="ECO:0000313" key="3">
    <source>
        <dbReference type="Proteomes" id="UP000632774"/>
    </source>
</evidence>
<evidence type="ECO:0000256" key="1">
    <source>
        <dbReference type="SAM" id="SignalP"/>
    </source>
</evidence>
<organism evidence="2 3">
    <name type="scientific">Mucilaginibacter boryungensis</name>
    <dbReference type="NCBI Taxonomy" id="768480"/>
    <lineage>
        <taxon>Bacteria</taxon>
        <taxon>Pseudomonadati</taxon>
        <taxon>Bacteroidota</taxon>
        <taxon>Sphingobacteriia</taxon>
        <taxon>Sphingobacteriales</taxon>
        <taxon>Sphingobacteriaceae</taxon>
        <taxon>Mucilaginibacter</taxon>
    </lineage>
</organism>
<dbReference type="RefSeq" id="WP_194105661.1">
    <property type="nucleotide sequence ID" value="NZ_JADFFM010000001.1"/>
</dbReference>
<feature type="chain" id="PRO_5045322122" description="Lipoprotein" evidence="1">
    <location>
        <begin position="19"/>
        <end position="219"/>
    </location>
</feature>
<dbReference type="EMBL" id="JADFFM010000001">
    <property type="protein sequence ID" value="MBE9666293.1"/>
    <property type="molecule type" value="Genomic_DNA"/>
</dbReference>
<dbReference type="Proteomes" id="UP000632774">
    <property type="component" value="Unassembled WGS sequence"/>
</dbReference>
<feature type="signal peptide" evidence="1">
    <location>
        <begin position="1"/>
        <end position="18"/>
    </location>
</feature>
<accession>A0ABR9XFW8</accession>
<reference evidence="2 3" key="1">
    <citation type="submission" date="2020-10" db="EMBL/GenBank/DDBJ databases">
        <title>Mucilaginibacter mali sp. nov., isolated from rhizosphere soil of apple orchard.</title>
        <authorList>
            <person name="Lee J.-S."/>
            <person name="Kim H.S."/>
            <person name="Kim J.-S."/>
        </authorList>
    </citation>
    <scope>NUCLEOTIDE SEQUENCE [LARGE SCALE GENOMIC DNA]</scope>
    <source>
        <strain evidence="2 3">KCTC 23157</strain>
    </source>
</reference>
<evidence type="ECO:0000313" key="2">
    <source>
        <dbReference type="EMBL" id="MBE9666293.1"/>
    </source>
</evidence>
<keyword evidence="3" id="KW-1185">Reference proteome</keyword>